<protein>
    <recommendedName>
        <fullName evidence="4">ABC transporter domain-containing protein</fullName>
    </recommendedName>
</protein>
<dbReference type="InterPro" id="IPR003439">
    <property type="entry name" value="ABC_transporter-like_ATP-bd"/>
</dbReference>
<keyword evidence="1" id="KW-0547">Nucleotide-binding</keyword>
<dbReference type="InterPro" id="IPR027417">
    <property type="entry name" value="P-loop_NTPase"/>
</dbReference>
<keyword evidence="6" id="KW-1185">Reference proteome</keyword>
<dbReference type="InterPro" id="IPR010230">
    <property type="entry name" value="FeS-cluster_ATPase_SufC"/>
</dbReference>
<evidence type="ECO:0000256" key="1">
    <source>
        <dbReference type="ARBA" id="ARBA00022741"/>
    </source>
</evidence>
<feature type="domain" description="ABC transporter" evidence="4">
    <location>
        <begin position="114"/>
        <end position="166"/>
    </location>
</feature>
<evidence type="ECO:0000259" key="4">
    <source>
        <dbReference type="Pfam" id="PF00005"/>
    </source>
</evidence>
<sequence length="210" mass="21127">MALLQVPCQAPAAPPAPRSAALGAVAAPRPPRRPASVAGAGCRGLLGGRGAAAAAGLGLAAAARGAAAAERPRRGRGAAGGGRAQVRRLATAETVLDIKEVMAQSTDEAQKKILNGLNLTIRQGETHAIMGPNGSGKSTLSKVLIGDSSYEVLGGSATFGTEDLFGMEPHERSQAGLFLAFQSPPALRLGGTLPASGPRLRALPAPARRH</sequence>
<accession>A0ABN9PLK8</accession>
<evidence type="ECO:0000313" key="6">
    <source>
        <dbReference type="Proteomes" id="UP001189429"/>
    </source>
</evidence>
<dbReference type="Gene3D" id="3.40.50.300">
    <property type="entry name" value="P-loop containing nucleotide triphosphate hydrolases"/>
    <property type="match status" value="1"/>
</dbReference>
<keyword evidence="2" id="KW-0067">ATP-binding</keyword>
<dbReference type="PANTHER" id="PTHR43204">
    <property type="entry name" value="ABC TRANSPORTER I FAMILY MEMBER 6, CHLOROPLASTIC"/>
    <property type="match status" value="1"/>
</dbReference>
<feature type="region of interest" description="Disordered" evidence="3">
    <location>
        <begin position="190"/>
        <end position="210"/>
    </location>
</feature>
<organism evidence="5 6">
    <name type="scientific">Prorocentrum cordatum</name>
    <dbReference type="NCBI Taxonomy" id="2364126"/>
    <lineage>
        <taxon>Eukaryota</taxon>
        <taxon>Sar</taxon>
        <taxon>Alveolata</taxon>
        <taxon>Dinophyceae</taxon>
        <taxon>Prorocentrales</taxon>
        <taxon>Prorocentraceae</taxon>
        <taxon>Prorocentrum</taxon>
    </lineage>
</organism>
<evidence type="ECO:0000256" key="3">
    <source>
        <dbReference type="SAM" id="MobiDB-lite"/>
    </source>
</evidence>
<name>A0ABN9PLK8_9DINO</name>
<reference evidence="5" key="1">
    <citation type="submission" date="2023-10" db="EMBL/GenBank/DDBJ databases">
        <authorList>
            <person name="Chen Y."/>
            <person name="Shah S."/>
            <person name="Dougan E. K."/>
            <person name="Thang M."/>
            <person name="Chan C."/>
        </authorList>
    </citation>
    <scope>NUCLEOTIDE SEQUENCE [LARGE SCALE GENOMIC DNA]</scope>
</reference>
<dbReference type="SUPFAM" id="SSF52540">
    <property type="entry name" value="P-loop containing nucleoside triphosphate hydrolases"/>
    <property type="match status" value="1"/>
</dbReference>
<evidence type="ECO:0000313" key="5">
    <source>
        <dbReference type="EMBL" id="CAK0791224.1"/>
    </source>
</evidence>
<feature type="compositionally biased region" description="Low complexity" evidence="3">
    <location>
        <begin position="193"/>
        <end position="210"/>
    </location>
</feature>
<dbReference type="PANTHER" id="PTHR43204:SF1">
    <property type="entry name" value="ABC TRANSPORTER I FAMILY MEMBER 6, CHLOROPLASTIC"/>
    <property type="match status" value="1"/>
</dbReference>
<gene>
    <name evidence="5" type="ORF">PCOR1329_LOCUS2189</name>
</gene>
<proteinExistence type="predicted"/>
<dbReference type="Proteomes" id="UP001189429">
    <property type="component" value="Unassembled WGS sequence"/>
</dbReference>
<dbReference type="EMBL" id="CAUYUJ010000547">
    <property type="protein sequence ID" value="CAK0791224.1"/>
    <property type="molecule type" value="Genomic_DNA"/>
</dbReference>
<evidence type="ECO:0000256" key="2">
    <source>
        <dbReference type="ARBA" id="ARBA00022840"/>
    </source>
</evidence>
<comment type="caution">
    <text evidence="5">The sequence shown here is derived from an EMBL/GenBank/DDBJ whole genome shotgun (WGS) entry which is preliminary data.</text>
</comment>
<dbReference type="Pfam" id="PF00005">
    <property type="entry name" value="ABC_tran"/>
    <property type="match status" value="1"/>
</dbReference>